<protein>
    <submittedName>
        <fullName evidence="1">Uncharacterized protein</fullName>
    </submittedName>
</protein>
<organism evidence="1">
    <name type="scientific">Anguilla anguilla</name>
    <name type="common">European freshwater eel</name>
    <name type="synonym">Muraena anguilla</name>
    <dbReference type="NCBI Taxonomy" id="7936"/>
    <lineage>
        <taxon>Eukaryota</taxon>
        <taxon>Metazoa</taxon>
        <taxon>Chordata</taxon>
        <taxon>Craniata</taxon>
        <taxon>Vertebrata</taxon>
        <taxon>Euteleostomi</taxon>
        <taxon>Actinopterygii</taxon>
        <taxon>Neopterygii</taxon>
        <taxon>Teleostei</taxon>
        <taxon>Anguilliformes</taxon>
        <taxon>Anguillidae</taxon>
        <taxon>Anguilla</taxon>
    </lineage>
</organism>
<name>A0A0E9QSE4_ANGAN</name>
<dbReference type="EMBL" id="GBXM01089539">
    <property type="protein sequence ID" value="JAH19038.1"/>
    <property type="molecule type" value="Transcribed_RNA"/>
</dbReference>
<sequence length="14" mass="1642">MCRNSAKVHKFSHP</sequence>
<reference evidence="1" key="2">
    <citation type="journal article" date="2015" name="Fish Shellfish Immunol.">
        <title>Early steps in the European eel (Anguilla anguilla)-Vibrio vulnificus interaction in the gills: Role of the RtxA13 toxin.</title>
        <authorList>
            <person name="Callol A."/>
            <person name="Pajuelo D."/>
            <person name="Ebbesson L."/>
            <person name="Teles M."/>
            <person name="MacKenzie S."/>
            <person name="Amaro C."/>
        </authorList>
    </citation>
    <scope>NUCLEOTIDE SEQUENCE</scope>
</reference>
<proteinExistence type="predicted"/>
<accession>A0A0E9QSE4</accession>
<evidence type="ECO:0000313" key="1">
    <source>
        <dbReference type="EMBL" id="JAH19038.1"/>
    </source>
</evidence>
<reference evidence="1" key="1">
    <citation type="submission" date="2014-11" db="EMBL/GenBank/DDBJ databases">
        <authorList>
            <person name="Amaro Gonzalez C."/>
        </authorList>
    </citation>
    <scope>NUCLEOTIDE SEQUENCE</scope>
</reference>